<reference evidence="1 2" key="1">
    <citation type="submission" date="2016-09" db="EMBL/GenBank/DDBJ databases">
        <title>Extensive genetic diversity and differential bi-allelic expression allows diatom success in the polar Southern Ocean.</title>
        <authorList>
            <consortium name="DOE Joint Genome Institute"/>
            <person name="Mock T."/>
            <person name="Otillar R.P."/>
            <person name="Strauss J."/>
            <person name="Dupont C."/>
            <person name="Frickenhaus S."/>
            <person name="Maumus F."/>
            <person name="Mcmullan M."/>
            <person name="Sanges R."/>
            <person name="Schmutz J."/>
            <person name="Toseland A."/>
            <person name="Valas R."/>
            <person name="Veluchamy A."/>
            <person name="Ward B.J."/>
            <person name="Allen A."/>
            <person name="Barry K."/>
            <person name="Falciatore A."/>
            <person name="Ferrante M."/>
            <person name="Fortunato A.E."/>
            <person name="Gloeckner G."/>
            <person name="Gruber A."/>
            <person name="Hipkin R."/>
            <person name="Janech M."/>
            <person name="Kroth P."/>
            <person name="Leese F."/>
            <person name="Lindquist E."/>
            <person name="Lyon B.R."/>
            <person name="Martin J."/>
            <person name="Mayer C."/>
            <person name="Parker M."/>
            <person name="Quesneville H."/>
            <person name="Raymond J."/>
            <person name="Uhlig C."/>
            <person name="Valentin K.U."/>
            <person name="Worden A.Z."/>
            <person name="Armbrust E.V."/>
            <person name="Bowler C."/>
            <person name="Green B."/>
            <person name="Moulton V."/>
            <person name="Van Oosterhout C."/>
            <person name="Grigoriev I."/>
        </authorList>
    </citation>
    <scope>NUCLEOTIDE SEQUENCE [LARGE SCALE GENOMIC DNA]</scope>
    <source>
        <strain evidence="1 2">CCMP1102</strain>
    </source>
</reference>
<evidence type="ECO:0000313" key="2">
    <source>
        <dbReference type="Proteomes" id="UP000095751"/>
    </source>
</evidence>
<evidence type="ECO:0000313" key="1">
    <source>
        <dbReference type="EMBL" id="OEU19706.1"/>
    </source>
</evidence>
<gene>
    <name evidence="1" type="ORF">FRACYDRAFT_235761</name>
</gene>
<protein>
    <submittedName>
        <fullName evidence="1">Uncharacterized protein</fullName>
    </submittedName>
</protein>
<name>A0A1E7FNJ6_9STRA</name>
<dbReference type="Proteomes" id="UP000095751">
    <property type="component" value="Unassembled WGS sequence"/>
</dbReference>
<proteinExistence type="predicted"/>
<organism evidence="1 2">
    <name type="scientific">Fragilariopsis cylindrus CCMP1102</name>
    <dbReference type="NCBI Taxonomy" id="635003"/>
    <lineage>
        <taxon>Eukaryota</taxon>
        <taxon>Sar</taxon>
        <taxon>Stramenopiles</taxon>
        <taxon>Ochrophyta</taxon>
        <taxon>Bacillariophyta</taxon>
        <taxon>Bacillariophyceae</taxon>
        <taxon>Bacillariophycidae</taxon>
        <taxon>Bacillariales</taxon>
        <taxon>Bacillariaceae</taxon>
        <taxon>Fragilariopsis</taxon>
    </lineage>
</organism>
<accession>A0A1E7FNJ6</accession>
<dbReference type="InParanoid" id="A0A1E7FNJ6"/>
<dbReference type="KEGG" id="fcy:FRACYDRAFT_235761"/>
<dbReference type="AlphaFoldDB" id="A0A1E7FNJ6"/>
<dbReference type="OrthoDB" id="10663449at2759"/>
<dbReference type="EMBL" id="KV784355">
    <property type="protein sequence ID" value="OEU19706.1"/>
    <property type="molecule type" value="Genomic_DNA"/>
</dbReference>
<sequence>MSSATIWDTIDVFDEDYEIFYDALMEVKKKIENGYLSDSNAAKANNNGTSTNHRKIFLNLSGKIRLGYVGGDTYAFADRKGIKFNRDLVYASSNYFNKQRFKNVEEALDDLDGLSYSTVFQETFEHVLVHLKHHTERRDDPGFNQERDSPLYEEAGYSMHRQNQSHSSEDAMPRILGMNSLNGWNPPLNLECNDITFDNGIIVVKNCKTSKLSLDQLKAHMKYDIPVEERYQDDPVERREGVEDYLSPPVTVTTRNATVVTTKEVNDEEEVLHQLYRHIKSENPDLLDNSSRKDPTVDVQFCNVYKNPCTIFTTAEDIYVKLTFSVPKDSTEDAYVWTYRGRFCRQVIYMIIERTPRRHGTDVRYNDVAAKISPGESHTFFLYLWGSHLIVGSVCMFSSIVPVELASFQGCPVVAYTLALLLDVEVY</sequence>
<keyword evidence="2" id="KW-1185">Reference proteome</keyword>